<evidence type="ECO:0000313" key="9">
    <source>
        <dbReference type="EMBL" id="KUG24218.1"/>
    </source>
</evidence>
<evidence type="ECO:0000256" key="2">
    <source>
        <dbReference type="ARBA" id="ARBA00013253"/>
    </source>
</evidence>
<dbReference type="CDD" id="cd00483">
    <property type="entry name" value="HPPK"/>
    <property type="match status" value="1"/>
</dbReference>
<comment type="caution">
    <text evidence="9">The sequence shown here is derived from an EMBL/GenBank/DDBJ whole genome shotgun (WGS) entry which is preliminary data.</text>
</comment>
<evidence type="ECO:0000256" key="7">
    <source>
        <dbReference type="ARBA" id="ARBA00022909"/>
    </source>
</evidence>
<evidence type="ECO:0000256" key="1">
    <source>
        <dbReference type="ARBA" id="ARBA00005051"/>
    </source>
</evidence>
<dbReference type="AlphaFoldDB" id="A0A0W8FTL3"/>
<dbReference type="PANTHER" id="PTHR43071">
    <property type="entry name" value="2-AMINO-4-HYDROXY-6-HYDROXYMETHYLDIHYDROPTERIDINE PYROPHOSPHOKINASE"/>
    <property type="match status" value="1"/>
</dbReference>
<evidence type="ECO:0000256" key="6">
    <source>
        <dbReference type="ARBA" id="ARBA00022840"/>
    </source>
</evidence>
<protein>
    <recommendedName>
        <fullName evidence="2">2-amino-4-hydroxy-6-hydroxymethyldihydropteridine diphosphokinase</fullName>
        <ecNumber evidence="2">2.7.6.3</ecNumber>
    </recommendedName>
</protein>
<proteinExistence type="predicted"/>
<dbReference type="Pfam" id="PF01288">
    <property type="entry name" value="HPPK"/>
    <property type="match status" value="1"/>
</dbReference>
<accession>A0A0W8FTL3</accession>
<evidence type="ECO:0000256" key="3">
    <source>
        <dbReference type="ARBA" id="ARBA00022679"/>
    </source>
</evidence>
<keyword evidence="4" id="KW-0547">Nucleotide-binding</keyword>
<evidence type="ECO:0000259" key="8">
    <source>
        <dbReference type="PROSITE" id="PS00794"/>
    </source>
</evidence>
<name>A0A0W8FTL3_9ZZZZ</name>
<keyword evidence="3 9" id="KW-0808">Transferase</keyword>
<keyword evidence="5 9" id="KW-0418">Kinase</keyword>
<dbReference type="EMBL" id="LNQE01000857">
    <property type="protein sequence ID" value="KUG24218.1"/>
    <property type="molecule type" value="Genomic_DNA"/>
</dbReference>
<evidence type="ECO:0000256" key="4">
    <source>
        <dbReference type="ARBA" id="ARBA00022741"/>
    </source>
</evidence>
<dbReference type="NCBIfam" id="TIGR01498">
    <property type="entry name" value="folK"/>
    <property type="match status" value="1"/>
</dbReference>
<feature type="domain" description="7,8-dihydro-6-hydroxymethylpterin-pyrophosphokinase" evidence="8">
    <location>
        <begin position="90"/>
        <end position="101"/>
    </location>
</feature>
<dbReference type="InterPro" id="IPR000550">
    <property type="entry name" value="Hppk"/>
</dbReference>
<dbReference type="PROSITE" id="PS00794">
    <property type="entry name" value="HPPK"/>
    <property type="match status" value="1"/>
</dbReference>
<dbReference type="Gene3D" id="3.30.70.560">
    <property type="entry name" value="7,8-Dihydro-6-hydroxymethylpterin-pyrophosphokinase HPPK"/>
    <property type="match status" value="1"/>
</dbReference>
<dbReference type="EC" id="2.7.6.3" evidence="2"/>
<dbReference type="UniPathway" id="UPA00077">
    <property type="reaction ID" value="UER00155"/>
</dbReference>
<dbReference type="PANTHER" id="PTHR43071:SF1">
    <property type="entry name" value="2-AMINO-4-HYDROXY-6-HYDROXYMETHYLDIHYDROPTERIDINE PYROPHOSPHOKINASE"/>
    <property type="match status" value="1"/>
</dbReference>
<dbReference type="GO" id="GO:0003848">
    <property type="term" value="F:2-amino-4-hydroxy-6-hydroxymethyldihydropteridine diphosphokinase activity"/>
    <property type="evidence" value="ECO:0007669"/>
    <property type="project" value="UniProtKB-EC"/>
</dbReference>
<dbReference type="GO" id="GO:0016301">
    <property type="term" value="F:kinase activity"/>
    <property type="evidence" value="ECO:0007669"/>
    <property type="project" value="UniProtKB-KW"/>
</dbReference>
<sequence length="168" mass="19447">MNGIICYIGIGSNLGNALKNCRDAVESLFRIREINVMRISSFYETEPVGIENQNYFVNAVVEIRTSLPARNLLLELQNIERKMGRKREVKGGPRIIDLDLLFYGHDLIQEADLTVPHPEMHKRRFVLEPLCELTSYLIHPVFCVSIRGLKERLIDNKIIRMIEKKNQP</sequence>
<keyword evidence="7" id="KW-0289">Folate biosynthesis</keyword>
<dbReference type="GO" id="GO:0046654">
    <property type="term" value="P:tetrahydrofolate biosynthetic process"/>
    <property type="evidence" value="ECO:0007669"/>
    <property type="project" value="UniProtKB-UniPathway"/>
</dbReference>
<organism evidence="9">
    <name type="scientific">hydrocarbon metagenome</name>
    <dbReference type="NCBI Taxonomy" id="938273"/>
    <lineage>
        <taxon>unclassified sequences</taxon>
        <taxon>metagenomes</taxon>
        <taxon>ecological metagenomes</taxon>
    </lineage>
</organism>
<comment type="pathway">
    <text evidence="1">Cofactor biosynthesis; tetrahydrofolate biosynthesis; 2-amino-4-hydroxy-6-hydroxymethyl-7,8-dihydropteridine diphosphate from 7,8-dihydroneopterin triphosphate: step 4/4.</text>
</comment>
<evidence type="ECO:0000256" key="5">
    <source>
        <dbReference type="ARBA" id="ARBA00022777"/>
    </source>
</evidence>
<dbReference type="GO" id="GO:0005524">
    <property type="term" value="F:ATP binding"/>
    <property type="evidence" value="ECO:0007669"/>
    <property type="project" value="UniProtKB-KW"/>
</dbReference>
<dbReference type="SUPFAM" id="SSF55083">
    <property type="entry name" value="6-hydroxymethyl-7,8-dihydropterin pyrophosphokinase, HPPK"/>
    <property type="match status" value="1"/>
</dbReference>
<dbReference type="GO" id="GO:0046656">
    <property type="term" value="P:folic acid biosynthetic process"/>
    <property type="evidence" value="ECO:0007669"/>
    <property type="project" value="UniProtKB-KW"/>
</dbReference>
<dbReference type="InterPro" id="IPR035907">
    <property type="entry name" value="Hppk_sf"/>
</dbReference>
<reference evidence="9" key="1">
    <citation type="journal article" date="2015" name="Proc. Natl. Acad. Sci. U.S.A.">
        <title>Networks of energetic and metabolic interactions define dynamics in microbial communities.</title>
        <authorList>
            <person name="Embree M."/>
            <person name="Liu J.K."/>
            <person name="Al-Bassam M.M."/>
            <person name="Zengler K."/>
        </authorList>
    </citation>
    <scope>NUCLEOTIDE SEQUENCE</scope>
</reference>
<gene>
    <name evidence="9" type="ORF">ASZ90_006015</name>
</gene>
<keyword evidence="6" id="KW-0067">ATP-binding</keyword>